<feature type="compositionally biased region" description="Acidic residues" evidence="11">
    <location>
        <begin position="240"/>
        <end position="250"/>
    </location>
</feature>
<dbReference type="Pfam" id="PF00271">
    <property type="entry name" value="Helicase_C"/>
    <property type="match status" value="1"/>
</dbReference>
<feature type="compositionally biased region" description="Acidic residues" evidence="11">
    <location>
        <begin position="218"/>
        <end position="228"/>
    </location>
</feature>
<feature type="compositionally biased region" description="Basic residues" evidence="11">
    <location>
        <begin position="1"/>
        <end position="24"/>
    </location>
</feature>
<evidence type="ECO:0000313" key="15">
    <source>
        <dbReference type="EMBL" id="CAG5089721.1"/>
    </source>
</evidence>
<dbReference type="InterPro" id="IPR001650">
    <property type="entry name" value="Helicase_C-like"/>
</dbReference>
<feature type="region of interest" description="Disordered" evidence="11">
    <location>
        <begin position="173"/>
        <end position="255"/>
    </location>
</feature>
<dbReference type="EMBL" id="OU015568">
    <property type="protein sequence ID" value="CAG5089721.1"/>
    <property type="molecule type" value="Genomic_DNA"/>
</dbReference>
<sequence length="1049" mass="119015">MGRRSRSRSRERSRRKKDRKRSRSRERERKRSRDRERRSRSRETERKERKERESVKAPSEVKPKKEEPDIKLEKSSGVAEAPKKSRFSGGLEAWRKAHAIDAAKKAQIAGEIKEEVKNEVLAPNKVEIPGFPKAMKGVSVFKPEPKKDDGDSFTDADISERFDLAKLARETMERRKNVERWRREQKRKIVHEVTEDIREEKRRQRRQQLHDKSNPWVEDGESDEEAEDVQVQTKKNEDDKMQEDEDEDPLDAFMSNLKESMGKNSGIVMEEKKSAESKVSHVVASRVIAEKPKGSGRGDLIEANQDEPEYSSEEEDETLGDTLVSWTQKQRKLLEQKIDHGQINYEVFKKAFYTEVPSIAKMTPEEVKLLRATELDGVRIRGKNCPKPIKTWAQSGCSSKVLTLLKRMKFEKPTPIQAQCLPAIMSGRDVIGIAKTGSGKTLGFLLPMFRHMEHQRPLEKGEGPIGVIMTPTRELAIQITKDCKKFANHMKWRTVCVYGGTGISEQIAELKRGAEIIICTPGRMIDMLAANNGRVTNLRRCTYCVLDEADRMFDMGFEPQVMHVLNSVRPDRQLVMFSATFPRSMEALARRILTKPLEVTVGGKSVVCDDVDQNVVVLNDEDKFLKLLELLGRYQEKGSVIVFTHKHEVADALLKEVLKAGYPAQALHGGMDQYDRDSVLNDFKKGVSSLLIATSVAARGLDVKNLILVVNFDCPNHYEDYVHRCGRTGRAAFTFLTEEEGKYAGDIIKALEMSKTAIPKPLENLWERYKLDQERLGKTVHKSSGFSGSGFKFDEAEKQMDKDRKNMQKQALGYQESDDEDAGNVDIDKQIEMTFKSKKSVKETVVGADEQGEKADVGRDNQQKLAQAKKMAEKINAKRGSNQSETQQTAQAVMNGQDLKPIAAPQVSNKLIADQIAAKLNAKLCYVPMERPDGTSGATPLEGMYTTTYEEELEINDFPQSCRWKVTSREAIGNITDYSEAEVQIRGVYYPPGKEPGEGEERKLYLLITGHTERAIQMAKGEITRIIKDEFTRLQTSYQAPKVGRFKVL</sequence>
<evidence type="ECO:0000256" key="7">
    <source>
        <dbReference type="ARBA" id="ARBA00049949"/>
    </source>
</evidence>
<keyword evidence="3" id="KW-0378">Hydrolase</keyword>
<dbReference type="SMART" id="SM00487">
    <property type="entry name" value="DEXDc"/>
    <property type="match status" value="1"/>
</dbReference>
<evidence type="ECO:0000256" key="4">
    <source>
        <dbReference type="ARBA" id="ARBA00022806"/>
    </source>
</evidence>
<dbReference type="SMART" id="SM00490">
    <property type="entry name" value="HELICc"/>
    <property type="match status" value="1"/>
</dbReference>
<dbReference type="PROSITE" id="PS51194">
    <property type="entry name" value="HELICASE_CTER"/>
    <property type="match status" value="1"/>
</dbReference>
<dbReference type="CDD" id="cd17953">
    <property type="entry name" value="DEADc_DDX46"/>
    <property type="match status" value="1"/>
</dbReference>
<dbReference type="PANTHER" id="PTHR47958">
    <property type="entry name" value="ATP-DEPENDENT RNA HELICASE DBP3"/>
    <property type="match status" value="1"/>
</dbReference>
<feature type="region of interest" description="Disordered" evidence="11">
    <location>
        <begin position="1"/>
        <end position="91"/>
    </location>
</feature>
<evidence type="ECO:0000256" key="2">
    <source>
        <dbReference type="ARBA" id="ARBA00022741"/>
    </source>
</evidence>
<feature type="region of interest" description="Disordered" evidence="11">
    <location>
        <begin position="843"/>
        <end position="870"/>
    </location>
</feature>
<evidence type="ECO:0000256" key="10">
    <source>
        <dbReference type="PROSITE-ProRule" id="PRU00552"/>
    </source>
</evidence>
<feature type="compositionally biased region" description="Basic and acidic residues" evidence="11">
    <location>
        <begin position="190"/>
        <end position="213"/>
    </location>
</feature>
<keyword evidence="5" id="KW-0067">ATP-binding</keyword>
<dbReference type="CDD" id="cd18787">
    <property type="entry name" value="SF2_C_DEAD"/>
    <property type="match status" value="1"/>
</dbReference>
<evidence type="ECO:0000256" key="3">
    <source>
        <dbReference type="ARBA" id="ARBA00022801"/>
    </source>
</evidence>
<evidence type="ECO:0000256" key="9">
    <source>
        <dbReference type="ARBA" id="ARBA00050042"/>
    </source>
</evidence>
<feature type="region of interest" description="Disordered" evidence="11">
    <location>
        <begin position="291"/>
        <end position="318"/>
    </location>
</feature>
<feature type="domain" description="DEAD-box RNA helicase Q" evidence="14">
    <location>
        <begin position="390"/>
        <end position="418"/>
    </location>
</feature>
<feature type="short sequence motif" description="Q motif" evidence="10">
    <location>
        <begin position="390"/>
        <end position="418"/>
    </location>
</feature>
<protein>
    <recommendedName>
        <fullName evidence="8">Probable ATP-dependent RNA helicase DDX46</fullName>
        <ecNumber evidence="1">3.6.4.13</ecNumber>
    </recommendedName>
    <alternativeName>
        <fullName evidence="9">DEAD box protein 46</fullName>
    </alternativeName>
</protein>
<dbReference type="Pfam" id="PF00270">
    <property type="entry name" value="DEAD"/>
    <property type="match status" value="1"/>
</dbReference>
<dbReference type="InterPro" id="IPR011545">
    <property type="entry name" value="DEAD/DEAH_box_helicase_dom"/>
</dbReference>
<dbReference type="Proteomes" id="UP001158576">
    <property type="component" value="Chromosome PAR"/>
</dbReference>
<dbReference type="CDD" id="cd22473">
    <property type="entry name" value="KH-I_DDX46"/>
    <property type="match status" value="1"/>
</dbReference>
<evidence type="ECO:0000256" key="6">
    <source>
        <dbReference type="ARBA" id="ARBA00038511"/>
    </source>
</evidence>
<dbReference type="PROSITE" id="PS00039">
    <property type="entry name" value="DEAD_ATP_HELICASE"/>
    <property type="match status" value="1"/>
</dbReference>
<dbReference type="SUPFAM" id="SSF52540">
    <property type="entry name" value="P-loop containing nucleoside triphosphate hydrolases"/>
    <property type="match status" value="2"/>
</dbReference>
<name>A0ABN7S5U6_OIKDI</name>
<dbReference type="InterPro" id="IPR056149">
    <property type="entry name" value="PRP5/DDX46/KHDC4_KH"/>
</dbReference>
<evidence type="ECO:0000256" key="11">
    <source>
        <dbReference type="SAM" id="MobiDB-lite"/>
    </source>
</evidence>
<dbReference type="EC" id="3.6.4.13" evidence="1"/>
<dbReference type="InterPro" id="IPR014001">
    <property type="entry name" value="Helicase_ATP-bd"/>
</dbReference>
<organism evidence="15 16">
    <name type="scientific">Oikopleura dioica</name>
    <name type="common">Tunicate</name>
    <dbReference type="NCBI Taxonomy" id="34765"/>
    <lineage>
        <taxon>Eukaryota</taxon>
        <taxon>Metazoa</taxon>
        <taxon>Chordata</taxon>
        <taxon>Tunicata</taxon>
        <taxon>Appendicularia</taxon>
        <taxon>Copelata</taxon>
        <taxon>Oikopleuridae</taxon>
        <taxon>Oikopleura</taxon>
    </lineage>
</organism>
<feature type="compositionally biased region" description="Basic and acidic residues" evidence="11">
    <location>
        <begin position="25"/>
        <end position="74"/>
    </location>
</feature>
<keyword evidence="4" id="KW-0347">Helicase</keyword>
<reference evidence="15 16" key="1">
    <citation type="submission" date="2021-04" db="EMBL/GenBank/DDBJ databases">
        <authorList>
            <person name="Bliznina A."/>
        </authorList>
    </citation>
    <scope>NUCLEOTIDE SEQUENCE [LARGE SCALE GENOMIC DNA]</scope>
</reference>
<feature type="domain" description="Helicase ATP-binding" evidence="12">
    <location>
        <begin position="421"/>
        <end position="599"/>
    </location>
</feature>
<dbReference type="PROSITE" id="PS51195">
    <property type="entry name" value="Q_MOTIF"/>
    <property type="match status" value="1"/>
</dbReference>
<comment type="function">
    <text evidence="7">Component of the 17S U2 SnRNP complex of the spliceosome, a large ribonucleoprotein complex that removes introns from transcribed pre-mRNAs. The 17S U2 SnRNP complex (1) directly participates in early spliceosome assembly and (2) mediates recognition of the intron branch site during pre-mRNA splicing by promoting the selection of the pre-mRNA branch-site adenosine, the nucleophile for the first step of splicing. Within the 17S U2 SnRNP complex, DDX46 plays essential roles during assembly of pre-spliceosome and proofreading of the branch site.</text>
</comment>
<evidence type="ECO:0000256" key="5">
    <source>
        <dbReference type="ARBA" id="ARBA00022840"/>
    </source>
</evidence>
<feature type="compositionally biased region" description="Basic and acidic residues" evidence="11">
    <location>
        <begin position="851"/>
        <end position="862"/>
    </location>
</feature>
<dbReference type="PROSITE" id="PS51192">
    <property type="entry name" value="HELICASE_ATP_BIND_1"/>
    <property type="match status" value="1"/>
</dbReference>
<evidence type="ECO:0000256" key="8">
    <source>
        <dbReference type="ARBA" id="ARBA00050029"/>
    </source>
</evidence>
<evidence type="ECO:0000259" key="14">
    <source>
        <dbReference type="PROSITE" id="PS51195"/>
    </source>
</evidence>
<evidence type="ECO:0000313" key="16">
    <source>
        <dbReference type="Proteomes" id="UP001158576"/>
    </source>
</evidence>
<dbReference type="Gene3D" id="3.40.50.300">
    <property type="entry name" value="P-loop containing nucleotide triphosphate hydrolases"/>
    <property type="match status" value="2"/>
</dbReference>
<dbReference type="Pfam" id="PF23469">
    <property type="entry name" value="KH_12"/>
    <property type="match status" value="1"/>
</dbReference>
<dbReference type="InterPro" id="IPR027417">
    <property type="entry name" value="P-loop_NTPase"/>
</dbReference>
<feature type="compositionally biased region" description="Acidic residues" evidence="11">
    <location>
        <begin position="304"/>
        <end position="318"/>
    </location>
</feature>
<dbReference type="InterPro" id="IPR000629">
    <property type="entry name" value="RNA-helicase_DEAD-box_CS"/>
</dbReference>
<accession>A0ABN7S5U6</accession>
<keyword evidence="2" id="KW-0547">Nucleotide-binding</keyword>
<evidence type="ECO:0000256" key="1">
    <source>
        <dbReference type="ARBA" id="ARBA00012552"/>
    </source>
</evidence>
<feature type="domain" description="Helicase C-terminal" evidence="13">
    <location>
        <begin position="610"/>
        <end position="766"/>
    </location>
</feature>
<dbReference type="InterPro" id="IPR014014">
    <property type="entry name" value="RNA_helicase_DEAD_Q_motif"/>
</dbReference>
<proteinExistence type="inferred from homology"/>
<evidence type="ECO:0000259" key="12">
    <source>
        <dbReference type="PROSITE" id="PS51192"/>
    </source>
</evidence>
<feature type="compositionally biased region" description="Basic and acidic residues" evidence="11">
    <location>
        <begin position="173"/>
        <end position="182"/>
    </location>
</feature>
<keyword evidence="16" id="KW-1185">Reference proteome</keyword>
<evidence type="ECO:0000259" key="13">
    <source>
        <dbReference type="PROSITE" id="PS51194"/>
    </source>
</evidence>
<comment type="similarity">
    <text evidence="6">Belongs to the DEAD box helicase family. DDX46/PRP5 subfamily.</text>
</comment>
<gene>
    <name evidence="15" type="ORF">OKIOD_LOCUS3882</name>
</gene>